<gene>
    <name evidence="1" type="ORF">CNMCM5793_006970</name>
</gene>
<reference evidence="1" key="1">
    <citation type="submission" date="2020-06" db="EMBL/GenBank/DDBJ databases">
        <title>Draft genome sequences of strains closely related to Aspergillus parafelis and Aspergillus hiratsukae.</title>
        <authorList>
            <person name="Dos Santos R.A.C."/>
            <person name="Rivero-Menendez O."/>
            <person name="Steenwyk J.L."/>
            <person name="Mead M.E."/>
            <person name="Goldman G.H."/>
            <person name="Alastruey-Izquierdo A."/>
            <person name="Rokas A."/>
        </authorList>
    </citation>
    <scope>NUCLEOTIDE SEQUENCE</scope>
    <source>
        <strain evidence="1">CNM-CM5793</strain>
    </source>
</reference>
<keyword evidence="2" id="KW-1185">Reference proteome</keyword>
<dbReference type="AlphaFoldDB" id="A0A8H6UHM1"/>
<evidence type="ECO:0000313" key="2">
    <source>
        <dbReference type="Proteomes" id="UP000630445"/>
    </source>
</evidence>
<evidence type="ECO:0000313" key="1">
    <source>
        <dbReference type="EMBL" id="KAF7137082.1"/>
    </source>
</evidence>
<accession>A0A8H6UHM1</accession>
<organism evidence="1 2">
    <name type="scientific">Aspergillus hiratsukae</name>
    <dbReference type="NCBI Taxonomy" id="1194566"/>
    <lineage>
        <taxon>Eukaryota</taxon>
        <taxon>Fungi</taxon>
        <taxon>Dikarya</taxon>
        <taxon>Ascomycota</taxon>
        <taxon>Pezizomycotina</taxon>
        <taxon>Eurotiomycetes</taxon>
        <taxon>Eurotiomycetidae</taxon>
        <taxon>Eurotiales</taxon>
        <taxon>Aspergillaceae</taxon>
        <taxon>Aspergillus</taxon>
        <taxon>Aspergillus subgen. Fumigati</taxon>
    </lineage>
</organism>
<proteinExistence type="predicted"/>
<name>A0A8H6UHM1_9EURO</name>
<comment type="caution">
    <text evidence="1">The sequence shown here is derived from an EMBL/GenBank/DDBJ whole genome shotgun (WGS) entry which is preliminary data.</text>
</comment>
<protein>
    <submittedName>
        <fullName evidence="1">Uncharacterized protein</fullName>
    </submittedName>
</protein>
<dbReference type="Proteomes" id="UP000630445">
    <property type="component" value="Unassembled WGS sequence"/>
</dbReference>
<dbReference type="OrthoDB" id="5376140at2759"/>
<sequence>MEQVDGKEIQECTLLHQPNVSGKEIEDTMTVVPRSIGLGVNRDYDLDRKVPDALREIYQNWKEAIIREHRIPLEDFIPYIVKTNDRNEIMIVVERKNIPRQLEENQPEPKVLGYIRQSSQRTAGRGACALPRKPSLENIREWLSLELRIQCPGESVLPSNAIQGQA</sequence>
<dbReference type="EMBL" id="JACBAD010001634">
    <property type="protein sequence ID" value="KAF7137082.1"/>
    <property type="molecule type" value="Genomic_DNA"/>
</dbReference>